<dbReference type="InterPro" id="IPR004307">
    <property type="entry name" value="TspO_MBR"/>
</dbReference>
<dbReference type="PIRSF" id="PIRSF005859">
    <property type="entry name" value="PBR"/>
    <property type="match status" value="1"/>
</dbReference>
<evidence type="ECO:0000256" key="6">
    <source>
        <dbReference type="SAM" id="Phobius"/>
    </source>
</evidence>
<evidence type="ECO:0000256" key="3">
    <source>
        <dbReference type="ARBA" id="ARBA00022692"/>
    </source>
</evidence>
<dbReference type="OrthoDB" id="8841220at2759"/>
<evidence type="ECO:0000256" key="1">
    <source>
        <dbReference type="ARBA" id="ARBA00004141"/>
    </source>
</evidence>
<dbReference type="Pfam" id="PF03073">
    <property type="entry name" value="TspO_MBR"/>
    <property type="match status" value="1"/>
</dbReference>
<keyword evidence="3 6" id="KW-0812">Transmembrane</keyword>
<evidence type="ECO:0000313" key="8">
    <source>
        <dbReference type="Proteomes" id="UP001152320"/>
    </source>
</evidence>
<dbReference type="InterPro" id="IPR038330">
    <property type="entry name" value="TspO/MBR-related_sf"/>
</dbReference>
<keyword evidence="4 6" id="KW-1133">Transmembrane helix</keyword>
<feature type="transmembrane region" description="Helical" evidence="6">
    <location>
        <begin position="131"/>
        <end position="154"/>
    </location>
</feature>
<comment type="caution">
    <text evidence="7">The sequence shown here is derived from an EMBL/GenBank/DDBJ whole genome shotgun (WGS) entry which is preliminary data.</text>
</comment>
<feature type="transmembrane region" description="Helical" evidence="6">
    <location>
        <begin position="106"/>
        <end position="125"/>
    </location>
</feature>
<dbReference type="PANTHER" id="PTHR10057">
    <property type="entry name" value="PERIPHERAL-TYPE BENZODIAZEPINE RECEPTOR"/>
    <property type="match status" value="1"/>
</dbReference>
<evidence type="ECO:0000313" key="7">
    <source>
        <dbReference type="EMBL" id="KAJ8032029.1"/>
    </source>
</evidence>
<feature type="transmembrane region" description="Helical" evidence="6">
    <location>
        <begin position="76"/>
        <end position="94"/>
    </location>
</feature>
<organism evidence="7 8">
    <name type="scientific">Holothuria leucospilota</name>
    <name type="common">Black long sea cucumber</name>
    <name type="synonym">Mertensiothuria leucospilota</name>
    <dbReference type="NCBI Taxonomy" id="206669"/>
    <lineage>
        <taxon>Eukaryota</taxon>
        <taxon>Metazoa</taxon>
        <taxon>Echinodermata</taxon>
        <taxon>Eleutherozoa</taxon>
        <taxon>Echinozoa</taxon>
        <taxon>Holothuroidea</taxon>
        <taxon>Aspidochirotacea</taxon>
        <taxon>Aspidochirotida</taxon>
        <taxon>Holothuriidae</taxon>
        <taxon>Holothuria</taxon>
    </lineage>
</organism>
<dbReference type="AlphaFoldDB" id="A0A9Q1BT09"/>
<dbReference type="PANTHER" id="PTHR10057:SF0">
    <property type="entry name" value="TRANSLOCATOR PROTEIN"/>
    <property type="match status" value="1"/>
</dbReference>
<dbReference type="FunFam" id="1.20.1260.100:FF:000001">
    <property type="entry name" value="translocator protein 2"/>
    <property type="match status" value="1"/>
</dbReference>
<dbReference type="GO" id="GO:0005741">
    <property type="term" value="C:mitochondrial outer membrane"/>
    <property type="evidence" value="ECO:0007669"/>
    <property type="project" value="TreeGrafter"/>
</dbReference>
<dbReference type="Proteomes" id="UP001152320">
    <property type="component" value="Chromosome 12"/>
</dbReference>
<feature type="transmembrane region" description="Helical" evidence="6">
    <location>
        <begin position="46"/>
        <end position="64"/>
    </location>
</feature>
<dbReference type="GO" id="GO:0033013">
    <property type="term" value="P:tetrapyrrole metabolic process"/>
    <property type="evidence" value="ECO:0007669"/>
    <property type="project" value="UniProtKB-ARBA"/>
</dbReference>
<protein>
    <submittedName>
        <fullName evidence="7">Translocator protein</fullName>
    </submittedName>
</protein>
<sequence length="161" mass="18058">MSDYVKIAGAVLLPHIGGLYGSFITKDEVKGWYKTLKKPWWTPPNWVFGPMWASLYTAMGYASYLTWRDGGGFEGALAPLSSYGVGLALNWIWTPVFFGRHSLGPSVAIILSYLGMTCMTTYMYWPINQTASYLMFPLIGWLCLASSINVYVWLNNKDKGV</sequence>
<dbReference type="Gene3D" id="1.20.1260.100">
    <property type="entry name" value="TspO/MBR protein"/>
    <property type="match status" value="1"/>
</dbReference>
<feature type="transmembrane region" description="Helical" evidence="6">
    <location>
        <begin position="6"/>
        <end position="25"/>
    </location>
</feature>
<proteinExistence type="inferred from homology"/>
<comment type="subcellular location">
    <subcellularLocation>
        <location evidence="1">Membrane</location>
        <topology evidence="1">Multi-pass membrane protein</topology>
    </subcellularLocation>
</comment>
<keyword evidence="5 6" id="KW-0472">Membrane</keyword>
<keyword evidence="8" id="KW-1185">Reference proteome</keyword>
<comment type="similarity">
    <text evidence="2">Belongs to the TspO/BZRP family.</text>
</comment>
<gene>
    <name evidence="7" type="ORF">HOLleu_25434</name>
</gene>
<accession>A0A9Q1BT09</accession>
<name>A0A9Q1BT09_HOLLE</name>
<reference evidence="7" key="1">
    <citation type="submission" date="2021-10" db="EMBL/GenBank/DDBJ databases">
        <title>Tropical sea cucumber genome reveals ecological adaptation and Cuvierian tubules defense mechanism.</title>
        <authorList>
            <person name="Chen T."/>
        </authorList>
    </citation>
    <scope>NUCLEOTIDE SEQUENCE</scope>
    <source>
        <strain evidence="7">Nanhai2018</strain>
        <tissue evidence="7">Muscle</tissue>
    </source>
</reference>
<dbReference type="CDD" id="cd15904">
    <property type="entry name" value="TSPO_MBR"/>
    <property type="match status" value="1"/>
</dbReference>
<evidence type="ECO:0000256" key="2">
    <source>
        <dbReference type="ARBA" id="ARBA00007524"/>
    </source>
</evidence>
<evidence type="ECO:0000256" key="4">
    <source>
        <dbReference type="ARBA" id="ARBA00022989"/>
    </source>
</evidence>
<dbReference type="EMBL" id="JAIZAY010000012">
    <property type="protein sequence ID" value="KAJ8032029.1"/>
    <property type="molecule type" value="Genomic_DNA"/>
</dbReference>
<evidence type="ECO:0000256" key="5">
    <source>
        <dbReference type="ARBA" id="ARBA00023136"/>
    </source>
</evidence>